<dbReference type="AlphaFoldDB" id="A0A448XLS4"/>
<evidence type="ECO:0000313" key="3">
    <source>
        <dbReference type="Proteomes" id="UP000784294"/>
    </source>
</evidence>
<feature type="compositionally biased region" description="Basic and acidic residues" evidence="1">
    <location>
        <begin position="133"/>
        <end position="149"/>
    </location>
</feature>
<proteinExistence type="predicted"/>
<dbReference type="EMBL" id="CAAALY010262232">
    <property type="protein sequence ID" value="VEL39703.1"/>
    <property type="molecule type" value="Genomic_DNA"/>
</dbReference>
<accession>A0A448XLS4</accession>
<reference evidence="2" key="1">
    <citation type="submission" date="2018-11" db="EMBL/GenBank/DDBJ databases">
        <authorList>
            <consortium name="Pathogen Informatics"/>
        </authorList>
    </citation>
    <scope>NUCLEOTIDE SEQUENCE</scope>
</reference>
<organism evidence="2 3">
    <name type="scientific">Protopolystoma xenopodis</name>
    <dbReference type="NCBI Taxonomy" id="117903"/>
    <lineage>
        <taxon>Eukaryota</taxon>
        <taxon>Metazoa</taxon>
        <taxon>Spiralia</taxon>
        <taxon>Lophotrochozoa</taxon>
        <taxon>Platyhelminthes</taxon>
        <taxon>Monogenea</taxon>
        <taxon>Polyopisthocotylea</taxon>
        <taxon>Polystomatidea</taxon>
        <taxon>Polystomatidae</taxon>
        <taxon>Protopolystoma</taxon>
    </lineage>
</organism>
<sequence>MLLVRNSLRIDPSAHFCGTNKIPDMASRLTCWTDTQTQTLRNRRTGFEADKGESSDKIVKRLAISAMSAVSGSSLEGRGADDEVVRGTGCQMMKREEVVLPTGLSGREGRGQSGCPSHQPIGSGWGQTGPRKGTKEVERGERARGREGEANLGQSGMQLADWLLGQPV</sequence>
<feature type="region of interest" description="Disordered" evidence="1">
    <location>
        <begin position="103"/>
        <end position="168"/>
    </location>
</feature>
<gene>
    <name evidence="2" type="ORF">PXEA_LOCUS33143</name>
</gene>
<dbReference type="Proteomes" id="UP000784294">
    <property type="component" value="Unassembled WGS sequence"/>
</dbReference>
<evidence type="ECO:0000313" key="2">
    <source>
        <dbReference type="EMBL" id="VEL39703.1"/>
    </source>
</evidence>
<evidence type="ECO:0000256" key="1">
    <source>
        <dbReference type="SAM" id="MobiDB-lite"/>
    </source>
</evidence>
<comment type="caution">
    <text evidence="2">The sequence shown here is derived from an EMBL/GenBank/DDBJ whole genome shotgun (WGS) entry which is preliminary data.</text>
</comment>
<name>A0A448XLS4_9PLAT</name>
<keyword evidence="3" id="KW-1185">Reference proteome</keyword>
<protein>
    <submittedName>
        <fullName evidence="2">Uncharacterized protein</fullName>
    </submittedName>
</protein>